<organism evidence="1 2">
    <name type="scientific">Araneus ventricosus</name>
    <name type="common">Orbweaver spider</name>
    <name type="synonym">Epeira ventricosa</name>
    <dbReference type="NCBI Taxonomy" id="182803"/>
    <lineage>
        <taxon>Eukaryota</taxon>
        <taxon>Metazoa</taxon>
        <taxon>Ecdysozoa</taxon>
        <taxon>Arthropoda</taxon>
        <taxon>Chelicerata</taxon>
        <taxon>Arachnida</taxon>
        <taxon>Araneae</taxon>
        <taxon>Araneomorphae</taxon>
        <taxon>Entelegynae</taxon>
        <taxon>Araneoidea</taxon>
        <taxon>Araneidae</taxon>
        <taxon>Araneus</taxon>
    </lineage>
</organism>
<dbReference type="AlphaFoldDB" id="A0A4Y2BG65"/>
<accession>A0A4Y2BG65</accession>
<name>A0A4Y2BG65_ARAVE</name>
<protein>
    <submittedName>
        <fullName evidence="1">Uncharacterized protein</fullName>
    </submittedName>
</protein>
<evidence type="ECO:0000313" key="1">
    <source>
        <dbReference type="EMBL" id="GBL90549.1"/>
    </source>
</evidence>
<comment type="caution">
    <text evidence="1">The sequence shown here is derived from an EMBL/GenBank/DDBJ whole genome shotgun (WGS) entry which is preliminary data.</text>
</comment>
<dbReference type="EMBL" id="BGPR01000072">
    <property type="protein sequence ID" value="GBL90549.1"/>
    <property type="molecule type" value="Genomic_DNA"/>
</dbReference>
<gene>
    <name evidence="1" type="ORF">AVEN_179463_1</name>
</gene>
<dbReference type="OrthoDB" id="8047980at2759"/>
<proteinExistence type="predicted"/>
<evidence type="ECO:0000313" key="2">
    <source>
        <dbReference type="Proteomes" id="UP000499080"/>
    </source>
</evidence>
<reference evidence="1 2" key="1">
    <citation type="journal article" date="2019" name="Sci. Rep.">
        <title>Orb-weaving spider Araneus ventricosus genome elucidates the spidroin gene catalogue.</title>
        <authorList>
            <person name="Kono N."/>
            <person name="Nakamura H."/>
            <person name="Ohtoshi R."/>
            <person name="Moran D.A.P."/>
            <person name="Shinohara A."/>
            <person name="Yoshida Y."/>
            <person name="Fujiwara M."/>
            <person name="Mori M."/>
            <person name="Tomita M."/>
            <person name="Arakawa K."/>
        </authorList>
    </citation>
    <scope>NUCLEOTIDE SEQUENCE [LARGE SCALE GENOMIC DNA]</scope>
</reference>
<sequence length="132" mass="15154">MELLKKRWMEGDVFTLSEDNYSYSIIQRCCESHGVSISKATTGNIVNNKGKTLRSLASSGKNVLNTYPRGKNPVFEHCKGHSVHLEENYNDLSMILEKIYYQESRWLVCGDFKMLIMLLGQQAGYTKYPCFL</sequence>
<dbReference type="Proteomes" id="UP000499080">
    <property type="component" value="Unassembled WGS sequence"/>
</dbReference>
<keyword evidence="2" id="KW-1185">Reference proteome</keyword>